<evidence type="ECO:0000256" key="1">
    <source>
        <dbReference type="ARBA" id="ARBA00004123"/>
    </source>
</evidence>
<dbReference type="GO" id="GO:0005634">
    <property type="term" value="C:nucleus"/>
    <property type="evidence" value="ECO:0007669"/>
    <property type="project" value="UniProtKB-SubCell"/>
</dbReference>
<dbReference type="PANTHER" id="PTHR26374">
    <property type="entry name" value="ZINC FINGER PROTEIN ZAT5"/>
    <property type="match status" value="1"/>
</dbReference>
<accession>A0A833QLR7</accession>
<evidence type="ECO:0000256" key="3">
    <source>
        <dbReference type="ARBA" id="ARBA00022737"/>
    </source>
</evidence>
<evidence type="ECO:0000256" key="7">
    <source>
        <dbReference type="ARBA" id="ARBA00023163"/>
    </source>
</evidence>
<feature type="domain" description="C2H2-type" evidence="10">
    <location>
        <begin position="89"/>
        <end position="111"/>
    </location>
</feature>
<keyword evidence="12" id="KW-1185">Reference proteome</keyword>
<comment type="caution">
    <text evidence="11">The sequence shown here is derived from an EMBL/GenBank/DDBJ whole genome shotgun (WGS) entry which is preliminary data.</text>
</comment>
<keyword evidence="7" id="KW-0804">Transcription</keyword>
<evidence type="ECO:0000256" key="2">
    <source>
        <dbReference type="ARBA" id="ARBA00022723"/>
    </source>
</evidence>
<dbReference type="PROSITE" id="PS00028">
    <property type="entry name" value="ZINC_FINGER_C2H2_1"/>
    <property type="match status" value="2"/>
</dbReference>
<organism evidence="11 12">
    <name type="scientific">Carex littledalei</name>
    <dbReference type="NCBI Taxonomy" id="544730"/>
    <lineage>
        <taxon>Eukaryota</taxon>
        <taxon>Viridiplantae</taxon>
        <taxon>Streptophyta</taxon>
        <taxon>Embryophyta</taxon>
        <taxon>Tracheophyta</taxon>
        <taxon>Spermatophyta</taxon>
        <taxon>Magnoliopsida</taxon>
        <taxon>Liliopsida</taxon>
        <taxon>Poales</taxon>
        <taxon>Cyperaceae</taxon>
        <taxon>Cyperoideae</taxon>
        <taxon>Cariceae</taxon>
        <taxon>Carex</taxon>
        <taxon>Carex subgen. Euthyceras</taxon>
    </lineage>
</organism>
<dbReference type="SUPFAM" id="SSF57667">
    <property type="entry name" value="beta-beta-alpha zinc fingers"/>
    <property type="match status" value="1"/>
</dbReference>
<dbReference type="SMART" id="SM00355">
    <property type="entry name" value="ZnF_C2H2"/>
    <property type="match status" value="2"/>
</dbReference>
<proteinExistence type="predicted"/>
<keyword evidence="4 9" id="KW-0863">Zinc-finger</keyword>
<evidence type="ECO:0000256" key="5">
    <source>
        <dbReference type="ARBA" id="ARBA00022833"/>
    </source>
</evidence>
<reference evidence="11" key="1">
    <citation type="submission" date="2020-01" db="EMBL/GenBank/DDBJ databases">
        <title>Genome sequence of Kobresia littledalei, the first chromosome-level genome in the family Cyperaceae.</title>
        <authorList>
            <person name="Qu G."/>
        </authorList>
    </citation>
    <scope>NUCLEOTIDE SEQUENCE</scope>
    <source>
        <strain evidence="11">C.B.Clarke</strain>
        <tissue evidence="11">Leaf</tissue>
    </source>
</reference>
<keyword evidence="5" id="KW-0862">Zinc</keyword>
<dbReference type="EMBL" id="SWLB01000026">
    <property type="protein sequence ID" value="KAF3321953.1"/>
    <property type="molecule type" value="Genomic_DNA"/>
</dbReference>
<dbReference type="InterPro" id="IPR036236">
    <property type="entry name" value="Znf_C2H2_sf"/>
</dbReference>
<evidence type="ECO:0000256" key="6">
    <source>
        <dbReference type="ARBA" id="ARBA00023015"/>
    </source>
</evidence>
<keyword evidence="2" id="KW-0479">Metal-binding</keyword>
<evidence type="ECO:0000256" key="8">
    <source>
        <dbReference type="ARBA" id="ARBA00023242"/>
    </source>
</evidence>
<sequence>MGVPRSQAKRENITATNPLLSLSISNKINMKSNNRRKKKNNGVFECKTCNREFTSFQALGGHCTSHLRPKLQHINVVKNGEKYKEPTKHTCGFCGKEFPMGQALGGHMRMHRVSPVTSAPLAQIPHEEEFDLSMLPTMKYEKSGFYIDGDVISEGFEGRLLNLFV</sequence>
<dbReference type="Proteomes" id="UP000623129">
    <property type="component" value="Unassembled WGS sequence"/>
</dbReference>
<evidence type="ECO:0000256" key="4">
    <source>
        <dbReference type="ARBA" id="ARBA00022771"/>
    </source>
</evidence>
<evidence type="ECO:0000313" key="12">
    <source>
        <dbReference type="Proteomes" id="UP000623129"/>
    </source>
</evidence>
<feature type="domain" description="C2H2-type" evidence="10">
    <location>
        <begin position="44"/>
        <end position="71"/>
    </location>
</feature>
<dbReference type="Pfam" id="PF13912">
    <property type="entry name" value="zf-C2H2_6"/>
    <property type="match status" value="2"/>
</dbReference>
<dbReference type="PANTHER" id="PTHR26374:SF456">
    <property type="entry name" value="ZINC FINGER PROTEIN ZAT5-LIKE"/>
    <property type="match status" value="1"/>
</dbReference>
<keyword evidence="3" id="KW-0677">Repeat</keyword>
<dbReference type="OrthoDB" id="767246at2759"/>
<comment type="subcellular location">
    <subcellularLocation>
        <location evidence="1">Nucleus</location>
    </subcellularLocation>
</comment>
<dbReference type="GO" id="GO:0008270">
    <property type="term" value="F:zinc ion binding"/>
    <property type="evidence" value="ECO:0007669"/>
    <property type="project" value="UniProtKB-KW"/>
</dbReference>
<dbReference type="AlphaFoldDB" id="A0A833QLR7"/>
<evidence type="ECO:0000259" key="10">
    <source>
        <dbReference type="PROSITE" id="PS50157"/>
    </source>
</evidence>
<dbReference type="InterPro" id="IPR013087">
    <property type="entry name" value="Znf_C2H2_type"/>
</dbReference>
<protein>
    <submittedName>
        <fullName evidence="11">Zinc finger protein ZAT11-like protein</fullName>
    </submittedName>
</protein>
<evidence type="ECO:0000313" key="11">
    <source>
        <dbReference type="EMBL" id="KAF3321953.1"/>
    </source>
</evidence>
<name>A0A833QLR7_9POAL</name>
<dbReference type="Gene3D" id="3.30.160.60">
    <property type="entry name" value="Classic Zinc Finger"/>
    <property type="match status" value="1"/>
</dbReference>
<gene>
    <name evidence="11" type="ORF">FCM35_KLT14169</name>
</gene>
<dbReference type="PROSITE" id="PS50157">
    <property type="entry name" value="ZINC_FINGER_C2H2_2"/>
    <property type="match status" value="2"/>
</dbReference>
<keyword evidence="6" id="KW-0805">Transcription regulation</keyword>
<keyword evidence="8" id="KW-0539">Nucleus</keyword>
<evidence type="ECO:0000256" key="9">
    <source>
        <dbReference type="PROSITE-ProRule" id="PRU00042"/>
    </source>
</evidence>